<evidence type="ECO:0000313" key="2">
    <source>
        <dbReference type="Proteomes" id="UP000295151"/>
    </source>
</evidence>
<comment type="caution">
    <text evidence="1">The sequence shown here is derived from an EMBL/GenBank/DDBJ whole genome shotgun (WGS) entry which is preliminary data.</text>
</comment>
<accession>A0A4R7TFG5</accession>
<dbReference type="EMBL" id="SOCE01000001">
    <property type="protein sequence ID" value="TDU90992.1"/>
    <property type="molecule type" value="Genomic_DNA"/>
</dbReference>
<sequence length="146" mass="15982">MAGAWGGGTWKDWAMGLFSRRSKDADNVALAAARAKLSSQDVDQIRFLLTTKKTLFAVKYVRERTDVDLHLARDLVEEIRLGRYVPPVTDTPVLRMPGTNLAERTRALKAAGELHQATALVVSETGMTEAEAGLFVGALNLDLQDN</sequence>
<gene>
    <name evidence="1" type="ORF">EV138_4593</name>
</gene>
<name>A0A4R7TFG5_9ACTN</name>
<proteinExistence type="predicted"/>
<keyword evidence="2" id="KW-1185">Reference proteome</keyword>
<protein>
    <recommendedName>
        <fullName evidence="3">Ribosomal L7/L12-like protein</fullName>
    </recommendedName>
</protein>
<dbReference type="AlphaFoldDB" id="A0A4R7TFG5"/>
<dbReference type="Proteomes" id="UP000295151">
    <property type="component" value="Unassembled WGS sequence"/>
</dbReference>
<reference evidence="1 2" key="1">
    <citation type="submission" date="2019-03" db="EMBL/GenBank/DDBJ databases">
        <title>Genomic Encyclopedia of Type Strains, Phase III (KMG-III): the genomes of soil and plant-associated and newly described type strains.</title>
        <authorList>
            <person name="Whitman W."/>
        </authorList>
    </citation>
    <scope>NUCLEOTIDE SEQUENCE [LARGE SCALE GENOMIC DNA]</scope>
    <source>
        <strain evidence="1 2">VKM Ac-2575</strain>
    </source>
</reference>
<organism evidence="1 2">
    <name type="scientific">Kribbella voronezhensis</name>
    <dbReference type="NCBI Taxonomy" id="2512212"/>
    <lineage>
        <taxon>Bacteria</taxon>
        <taxon>Bacillati</taxon>
        <taxon>Actinomycetota</taxon>
        <taxon>Actinomycetes</taxon>
        <taxon>Propionibacteriales</taxon>
        <taxon>Kribbellaceae</taxon>
        <taxon>Kribbella</taxon>
    </lineage>
</organism>
<evidence type="ECO:0008006" key="3">
    <source>
        <dbReference type="Google" id="ProtNLM"/>
    </source>
</evidence>
<evidence type="ECO:0000313" key="1">
    <source>
        <dbReference type="EMBL" id="TDU90992.1"/>
    </source>
</evidence>